<reference evidence="3" key="1">
    <citation type="journal article" date="2020" name="New Phytol.">
        <title>Comparative genomics reveals dynamic genome evolution in host specialist ectomycorrhizal fungi.</title>
        <authorList>
            <person name="Lofgren L.A."/>
            <person name="Nguyen N.H."/>
            <person name="Vilgalys R."/>
            <person name="Ruytinx J."/>
            <person name="Liao H.L."/>
            <person name="Branco S."/>
            <person name="Kuo A."/>
            <person name="LaButti K."/>
            <person name="Lipzen A."/>
            <person name="Andreopoulos W."/>
            <person name="Pangilinan J."/>
            <person name="Riley R."/>
            <person name="Hundley H."/>
            <person name="Na H."/>
            <person name="Barry K."/>
            <person name="Grigoriev I.V."/>
            <person name="Stajich J.E."/>
            <person name="Kennedy P.G."/>
        </authorList>
    </citation>
    <scope>NUCLEOTIDE SEQUENCE</scope>
    <source>
        <strain evidence="3">DOB743</strain>
    </source>
</reference>
<proteinExistence type="inferred from homology"/>
<dbReference type="Gene3D" id="3.30.559.30">
    <property type="entry name" value="Nonribosomal peptide synthetase, condensation domain"/>
    <property type="match status" value="1"/>
</dbReference>
<evidence type="ECO:0000313" key="3">
    <source>
        <dbReference type="EMBL" id="KAG1766331.1"/>
    </source>
</evidence>
<evidence type="ECO:0000256" key="2">
    <source>
        <dbReference type="ARBA" id="ARBA00022679"/>
    </source>
</evidence>
<dbReference type="PANTHER" id="PTHR42034">
    <property type="entry name" value="CHROMOSOME 7, WHOLE GENOME SHOTGUN SEQUENCE-RELATED"/>
    <property type="match status" value="1"/>
</dbReference>
<keyword evidence="4" id="KW-1185">Reference proteome</keyword>
<name>A0A9P6ZHC5_9AGAM</name>
<comment type="similarity">
    <text evidence="1">Belongs to the trichothecene O-acetyltransferase family.</text>
</comment>
<organism evidence="3 4">
    <name type="scientific">Suillus placidus</name>
    <dbReference type="NCBI Taxonomy" id="48579"/>
    <lineage>
        <taxon>Eukaryota</taxon>
        <taxon>Fungi</taxon>
        <taxon>Dikarya</taxon>
        <taxon>Basidiomycota</taxon>
        <taxon>Agaricomycotina</taxon>
        <taxon>Agaricomycetes</taxon>
        <taxon>Agaricomycetidae</taxon>
        <taxon>Boletales</taxon>
        <taxon>Suillineae</taxon>
        <taxon>Suillaceae</taxon>
        <taxon>Suillus</taxon>
    </lineage>
</organism>
<dbReference type="EMBL" id="JABBWD010000097">
    <property type="protein sequence ID" value="KAG1766331.1"/>
    <property type="molecule type" value="Genomic_DNA"/>
</dbReference>
<dbReference type="PANTHER" id="PTHR42034:SF1">
    <property type="entry name" value="CONDENSATION DOMAIN-CONTAINING PROTEIN"/>
    <property type="match status" value="1"/>
</dbReference>
<dbReference type="AlphaFoldDB" id="A0A9P6ZHC5"/>
<accession>A0A9P6ZHC5</accession>
<protein>
    <submittedName>
        <fullName evidence="3">Uncharacterized protein</fullName>
    </submittedName>
</protein>
<dbReference type="GO" id="GO:0016407">
    <property type="term" value="F:acetyltransferase activity"/>
    <property type="evidence" value="ECO:0007669"/>
    <property type="project" value="InterPro"/>
</dbReference>
<dbReference type="Proteomes" id="UP000714275">
    <property type="component" value="Unassembled WGS sequence"/>
</dbReference>
<dbReference type="InterPro" id="IPR023213">
    <property type="entry name" value="CAT-like_dom_sf"/>
</dbReference>
<dbReference type="OrthoDB" id="2548233at2759"/>
<evidence type="ECO:0000256" key="1">
    <source>
        <dbReference type="ARBA" id="ARBA00006439"/>
    </source>
</evidence>
<evidence type="ECO:0000313" key="4">
    <source>
        <dbReference type="Proteomes" id="UP000714275"/>
    </source>
</evidence>
<dbReference type="Pfam" id="PF07428">
    <property type="entry name" value="Tri3"/>
    <property type="match status" value="1"/>
</dbReference>
<comment type="caution">
    <text evidence="3">The sequence shown here is derived from an EMBL/GenBank/DDBJ whole genome shotgun (WGS) entry which is preliminary data.</text>
</comment>
<gene>
    <name evidence="3" type="ORF">EV702DRAFT_980970</name>
</gene>
<keyword evidence="2" id="KW-0808">Transferase</keyword>
<sequence>MANLLTRYDLEQFKWKSFNGEGVRKGCVRPLGGAEHAQDILNRHIKGDQTLFLGVIVDLHDPVSITKLASSAQECWCWLRFQIPTIASSINGSDHELPTMTYTTASPQEISRWAHRTLIVHSPSHIDLDQLRVKEGQKKVPSSDGDQTWMHLVPGEIANGTVSKFGLLFHTHHTPFDGTGLKIVVNRYLMQLARVLSDSYSASDSIEWGNELENLPPAAYNILNSNEPLPISPNSPEEPSFDHEYYKSFGSVLAGFGAAAKDTYGFRARPIDTEWPKTRRAEILLTREESGGIQTASKKSGFTLTHLAHAALAMVVIADNPPNSASLSHYLNNMSLANFRGRLDSNYALHPGYILGVAMTRIPVSAFLSPDGSVLPMDKNMLLKVAEIAKEQYRAHIELPAALSCMPQVGEAFASAIVPAATANMLPPNQCYSFSSDGKGENYLNSTFADNTGNMLFSVTKFFTSVNRVDPGPFFRLSSWGGVIDLSADYNSNIVKTEDVVDYLNQWKRFMLLAFE</sequence>
<dbReference type="Gene3D" id="3.30.559.10">
    <property type="entry name" value="Chloramphenicol acetyltransferase-like domain"/>
    <property type="match status" value="1"/>
</dbReference>
<dbReference type="InterPro" id="IPR009992">
    <property type="entry name" value="Tri3/Sat12/Sat16/Mac1"/>
</dbReference>
<dbReference type="GO" id="GO:0043386">
    <property type="term" value="P:mycotoxin biosynthetic process"/>
    <property type="evidence" value="ECO:0007669"/>
    <property type="project" value="InterPro"/>
</dbReference>